<feature type="region of interest" description="Disordered" evidence="7">
    <location>
        <begin position="521"/>
        <end position="549"/>
    </location>
</feature>
<comment type="similarity">
    <text evidence="3">Belongs to the misato family.</text>
</comment>
<dbReference type="InterPro" id="IPR049942">
    <property type="entry name" value="DML1/Misato"/>
</dbReference>
<dbReference type="EMBL" id="CCBN010000003">
    <property type="protein sequence ID" value="CDO52434.1"/>
    <property type="molecule type" value="Genomic_DNA"/>
</dbReference>
<name>A0A0J9X5K1_GEOCN</name>
<evidence type="ECO:0000313" key="10">
    <source>
        <dbReference type="EMBL" id="CDO52434.1"/>
    </source>
</evidence>
<dbReference type="Pfam" id="PF14881">
    <property type="entry name" value="Tubulin_3"/>
    <property type="match status" value="1"/>
</dbReference>
<dbReference type="OrthoDB" id="271881at2759"/>
<feature type="domain" description="Misato Segment II tubulin-like" evidence="8">
    <location>
        <begin position="2"/>
        <end position="125"/>
    </location>
</feature>
<evidence type="ECO:0000256" key="7">
    <source>
        <dbReference type="SAM" id="MobiDB-lite"/>
    </source>
</evidence>
<evidence type="ECO:0000256" key="1">
    <source>
        <dbReference type="ARBA" id="ARBA00003757"/>
    </source>
</evidence>
<accession>A0A0J9X5K1</accession>
<dbReference type="GO" id="GO:0005739">
    <property type="term" value="C:mitochondrion"/>
    <property type="evidence" value="ECO:0007669"/>
    <property type="project" value="UniProtKB-SubCell"/>
</dbReference>
<sequence length="549" mass="61373">MHEIIHLSLSAQANHLTTHFYNAQDSYFVYDDRTVSHVDPTVLFRAGLGSDMRTSTFTPRALIWDMRGGYGSMKKANALYSDGFDDNTDASDARNNALVWDQGNKPLKVIQEDQVAANEYQKALDTGKDVIEKAAALTPETTRYWSDYNNIYYNPKSFHQLNNWEYDPVRFPRGKPRGEEPDGGRQFVDYETGVAEFTEMNVSSEDAYLEHVFRPALEECDSLSGITISTEADSAWGGFTAKVLEELREEYIPKTPVFTWAVYDGKVGAKIDHTTSYKNIKQSRQQVLSRIKTTTALARDSTLFIPISKPQASILKNYDAESNWHSKALLSLPFETISLLSSLRSEKRVSMQTVAEYLQCGSTRNIVSSTEAAIVGPMPSSLADLHKRKKLVFDYSGSVFHDANAPAPHYFSKLGTIRPPSTTASPQPNSLSLDPAGDHHMIWEELFKASQLQGDGTAAANLAEVNCPQPFSLQKSFPAGALDLDSSDSVYASLGVTTAPRRQLREMNTFVSKFVKTADEGRDELKEETSEMAEQYEWGWEESEESDDE</sequence>
<dbReference type="AlphaFoldDB" id="A0A0J9X5K1"/>
<evidence type="ECO:0000256" key="2">
    <source>
        <dbReference type="ARBA" id="ARBA00004173"/>
    </source>
</evidence>
<evidence type="ECO:0000256" key="4">
    <source>
        <dbReference type="ARBA" id="ARBA00014097"/>
    </source>
</evidence>
<gene>
    <name evidence="10" type="ORF">BN980_GECA03s01858g</name>
</gene>
<organism evidence="10 11">
    <name type="scientific">Geotrichum candidum</name>
    <name type="common">Oospora lactis</name>
    <name type="synonym">Dipodascus geotrichum</name>
    <dbReference type="NCBI Taxonomy" id="1173061"/>
    <lineage>
        <taxon>Eukaryota</taxon>
        <taxon>Fungi</taxon>
        <taxon>Dikarya</taxon>
        <taxon>Ascomycota</taxon>
        <taxon>Saccharomycotina</taxon>
        <taxon>Dipodascomycetes</taxon>
        <taxon>Dipodascales</taxon>
        <taxon>Dipodascaceae</taxon>
        <taxon>Geotrichum</taxon>
    </lineage>
</organism>
<dbReference type="Pfam" id="PF10644">
    <property type="entry name" value="Misat_Tub_SegII"/>
    <property type="match status" value="1"/>
</dbReference>
<comment type="function">
    <text evidence="1">Involved in the partitioning of the mitochondrial organelle and mitochondrial DNA (mtDNA) inheritance.</text>
</comment>
<dbReference type="Proteomes" id="UP000242525">
    <property type="component" value="Unassembled WGS sequence"/>
</dbReference>
<dbReference type="SUPFAM" id="SSF52490">
    <property type="entry name" value="Tubulin nucleotide-binding domain-like"/>
    <property type="match status" value="1"/>
</dbReference>
<evidence type="ECO:0000259" key="8">
    <source>
        <dbReference type="Pfam" id="PF10644"/>
    </source>
</evidence>
<keyword evidence="11" id="KW-1185">Reference proteome</keyword>
<comment type="caution">
    <text evidence="10">The sequence shown here is derived from an EMBL/GenBank/DDBJ whole genome shotgun (WGS) entry which is preliminary data.</text>
</comment>
<dbReference type="Gene3D" id="3.40.50.1440">
    <property type="entry name" value="Tubulin/FtsZ, GTPase domain"/>
    <property type="match status" value="1"/>
</dbReference>
<dbReference type="InterPro" id="IPR019605">
    <property type="entry name" value="Misato_II_tubulin-like"/>
</dbReference>
<dbReference type="GO" id="GO:0007005">
    <property type="term" value="P:mitochondrion organization"/>
    <property type="evidence" value="ECO:0007669"/>
    <property type="project" value="InterPro"/>
</dbReference>
<dbReference type="InterPro" id="IPR029209">
    <property type="entry name" value="DML1/Misato_tubulin"/>
</dbReference>
<dbReference type="PANTHER" id="PTHR13391:SF0">
    <property type="entry name" value="PROTEIN MISATO HOMOLOG 1"/>
    <property type="match status" value="1"/>
</dbReference>
<protein>
    <recommendedName>
        <fullName evidence="4">Protein DML1</fullName>
    </recommendedName>
    <alternativeName>
        <fullName evidence="5">Protein dml1</fullName>
    </alternativeName>
</protein>
<feature type="compositionally biased region" description="Acidic residues" evidence="7">
    <location>
        <begin position="539"/>
        <end position="549"/>
    </location>
</feature>
<comment type="subcellular location">
    <subcellularLocation>
        <location evidence="2">Mitochondrion</location>
    </subcellularLocation>
</comment>
<evidence type="ECO:0000256" key="3">
    <source>
        <dbReference type="ARBA" id="ARBA00008507"/>
    </source>
</evidence>
<reference evidence="10" key="1">
    <citation type="submission" date="2014-03" db="EMBL/GenBank/DDBJ databases">
        <authorList>
            <person name="Casaregola S."/>
        </authorList>
    </citation>
    <scope>NUCLEOTIDE SEQUENCE [LARGE SCALE GENOMIC DNA]</scope>
    <source>
        <strain evidence="10">CLIB 918</strain>
    </source>
</reference>
<evidence type="ECO:0000256" key="5">
    <source>
        <dbReference type="ARBA" id="ARBA00022030"/>
    </source>
</evidence>
<evidence type="ECO:0000313" key="11">
    <source>
        <dbReference type="Proteomes" id="UP000242525"/>
    </source>
</evidence>
<feature type="domain" description="DML1/Misato tubulin" evidence="9">
    <location>
        <begin position="135"/>
        <end position="342"/>
    </location>
</feature>
<dbReference type="InterPro" id="IPR036525">
    <property type="entry name" value="Tubulin/FtsZ_GTPase_sf"/>
</dbReference>
<keyword evidence="6" id="KW-0496">Mitochondrion</keyword>
<dbReference type="STRING" id="1173061.A0A0J9X5K1"/>
<evidence type="ECO:0000256" key="6">
    <source>
        <dbReference type="ARBA" id="ARBA00023128"/>
    </source>
</evidence>
<evidence type="ECO:0000259" key="9">
    <source>
        <dbReference type="Pfam" id="PF14881"/>
    </source>
</evidence>
<proteinExistence type="inferred from homology"/>
<dbReference type="PANTHER" id="PTHR13391">
    <property type="entry name" value="MITOCHONDRIAL DISTRIBUTION REGULATOR MISATO"/>
    <property type="match status" value="1"/>
</dbReference>